<dbReference type="STRING" id="294747.C5MIV2"/>
<dbReference type="GO" id="GO:0060962">
    <property type="term" value="P:regulation of ribosomal protein gene transcription by RNA polymerase II"/>
    <property type="evidence" value="ECO:0007669"/>
    <property type="project" value="InterPro"/>
</dbReference>
<feature type="region of interest" description="Disordered" evidence="1">
    <location>
        <begin position="151"/>
        <end position="247"/>
    </location>
</feature>
<dbReference type="HOGENOM" id="CLU_015462_0_0_1"/>
<feature type="region of interest" description="Disordered" evidence="1">
    <location>
        <begin position="300"/>
        <end position="346"/>
    </location>
</feature>
<dbReference type="PANTHER" id="PTHR28057:SF1">
    <property type="entry name" value="PROTEIN IFH1-RELATED"/>
    <property type="match status" value="1"/>
</dbReference>
<name>C5MIV2_CANTT</name>
<dbReference type="KEGG" id="ctp:CTRG_05995"/>
<keyword evidence="3" id="KW-1185">Reference proteome</keyword>
<dbReference type="EMBL" id="GG692405">
    <property type="protein sequence ID" value="EER30211.1"/>
    <property type="molecule type" value="Genomic_DNA"/>
</dbReference>
<feature type="compositionally biased region" description="Acidic residues" evidence="1">
    <location>
        <begin position="46"/>
        <end position="70"/>
    </location>
</feature>
<feature type="compositionally biased region" description="Acidic residues" evidence="1">
    <location>
        <begin position="335"/>
        <end position="345"/>
    </location>
</feature>
<accession>C5MIV2</accession>
<gene>
    <name evidence="2" type="ORF">CTRG_05995</name>
</gene>
<feature type="region of interest" description="Disordered" evidence="1">
    <location>
        <begin position="437"/>
        <end position="521"/>
    </location>
</feature>
<dbReference type="VEuPathDB" id="FungiDB:CTRG_05995"/>
<proteinExistence type="predicted"/>
<dbReference type="Proteomes" id="UP000002037">
    <property type="component" value="Unassembled WGS sequence"/>
</dbReference>
<feature type="compositionally biased region" description="Acidic residues" evidence="1">
    <location>
        <begin position="300"/>
        <end position="310"/>
    </location>
</feature>
<feature type="compositionally biased region" description="Low complexity" evidence="1">
    <location>
        <begin position="120"/>
        <end position="133"/>
    </location>
</feature>
<evidence type="ECO:0000313" key="3">
    <source>
        <dbReference type="Proteomes" id="UP000002037"/>
    </source>
</evidence>
<dbReference type="GO" id="GO:0003712">
    <property type="term" value="F:transcription coregulator activity"/>
    <property type="evidence" value="ECO:0007669"/>
    <property type="project" value="InterPro"/>
</dbReference>
<organism evidence="2 3">
    <name type="scientific">Candida tropicalis (strain ATCC MYA-3404 / T1)</name>
    <name type="common">Yeast</name>
    <dbReference type="NCBI Taxonomy" id="294747"/>
    <lineage>
        <taxon>Eukaryota</taxon>
        <taxon>Fungi</taxon>
        <taxon>Dikarya</taxon>
        <taxon>Ascomycota</taxon>
        <taxon>Saccharomycotina</taxon>
        <taxon>Pichiomycetes</taxon>
        <taxon>Debaryomycetaceae</taxon>
        <taxon>Candida/Lodderomyces clade</taxon>
        <taxon>Candida</taxon>
    </lineage>
</organism>
<feature type="non-terminal residue" evidence="2">
    <location>
        <position position="638"/>
    </location>
</feature>
<feature type="compositionally biased region" description="Basic residues" evidence="1">
    <location>
        <begin position="24"/>
        <end position="33"/>
    </location>
</feature>
<feature type="compositionally biased region" description="Acidic residues" evidence="1">
    <location>
        <begin position="220"/>
        <end position="229"/>
    </location>
</feature>
<dbReference type="AlphaFoldDB" id="C5MIV2"/>
<feature type="compositionally biased region" description="Low complexity" evidence="1">
    <location>
        <begin position="461"/>
        <end position="482"/>
    </location>
</feature>
<evidence type="ECO:0000256" key="1">
    <source>
        <dbReference type="SAM" id="MobiDB-lite"/>
    </source>
</evidence>
<feature type="region of interest" description="Disordered" evidence="1">
    <location>
        <begin position="1"/>
        <end position="137"/>
    </location>
</feature>
<dbReference type="PANTHER" id="PTHR28057">
    <property type="entry name" value="PROTEIN IFH1-RELATED"/>
    <property type="match status" value="1"/>
</dbReference>
<dbReference type="InterPro" id="IPR018837">
    <property type="entry name" value="TF_CRF1/IFH1"/>
</dbReference>
<dbReference type="GeneID" id="8298566"/>
<protein>
    <submittedName>
        <fullName evidence="2">Uncharacterized protein</fullName>
    </submittedName>
</protein>
<feature type="compositionally biased region" description="Low complexity" evidence="1">
    <location>
        <begin position="311"/>
        <end position="320"/>
    </location>
</feature>
<dbReference type="OrthoDB" id="4047468at2759"/>
<dbReference type="RefSeq" id="XP_002546517.1">
    <property type="nucleotide sequence ID" value="XM_002546471.1"/>
</dbReference>
<evidence type="ECO:0000313" key="2">
    <source>
        <dbReference type="EMBL" id="EER30211.1"/>
    </source>
</evidence>
<feature type="region of interest" description="Disordered" evidence="1">
    <location>
        <begin position="387"/>
        <end position="422"/>
    </location>
</feature>
<reference evidence="2 3" key="1">
    <citation type="journal article" date="2009" name="Nature">
        <title>Evolution of pathogenicity and sexual reproduction in eight Candida genomes.</title>
        <authorList>
            <person name="Butler G."/>
            <person name="Rasmussen M.D."/>
            <person name="Lin M.F."/>
            <person name="Santos M.A."/>
            <person name="Sakthikumar S."/>
            <person name="Munro C.A."/>
            <person name="Rheinbay E."/>
            <person name="Grabherr M."/>
            <person name="Forche A."/>
            <person name="Reedy J.L."/>
            <person name="Agrafioti I."/>
            <person name="Arnaud M.B."/>
            <person name="Bates S."/>
            <person name="Brown A.J."/>
            <person name="Brunke S."/>
            <person name="Costanzo M.C."/>
            <person name="Fitzpatrick D.A."/>
            <person name="de Groot P.W."/>
            <person name="Harris D."/>
            <person name="Hoyer L.L."/>
            <person name="Hube B."/>
            <person name="Klis F.M."/>
            <person name="Kodira C."/>
            <person name="Lennard N."/>
            <person name="Logue M.E."/>
            <person name="Martin R."/>
            <person name="Neiman A.M."/>
            <person name="Nikolaou E."/>
            <person name="Quail M.A."/>
            <person name="Quinn J."/>
            <person name="Santos M.C."/>
            <person name="Schmitzberger F.F."/>
            <person name="Sherlock G."/>
            <person name="Shah P."/>
            <person name="Silverstein K.A."/>
            <person name="Skrzypek M.S."/>
            <person name="Soll D."/>
            <person name="Staggs R."/>
            <person name="Stansfield I."/>
            <person name="Stumpf M.P."/>
            <person name="Sudbery P.E."/>
            <person name="Srikantha T."/>
            <person name="Zeng Q."/>
            <person name="Berman J."/>
            <person name="Berriman M."/>
            <person name="Heitman J."/>
            <person name="Gow N.A."/>
            <person name="Lorenz M.C."/>
            <person name="Birren B.W."/>
            <person name="Kellis M."/>
            <person name="Cuomo C.A."/>
        </authorList>
    </citation>
    <scope>NUCLEOTIDE SEQUENCE [LARGE SCALE GENOMIC DNA]</scope>
    <source>
        <strain evidence="3">ATCC MYA-3404 / T1</strain>
    </source>
</reference>
<feature type="compositionally biased region" description="Basic residues" evidence="1">
    <location>
        <begin position="194"/>
        <end position="205"/>
    </location>
</feature>
<sequence length="638" mass="71422">MGQSNKTSRKSVTPGIRKGGGKTVGKKLKKTIPRKTIDWSKYNVSSDDDDDEDEQDEDEDEEDDNNNSDEDNSRSMNSDNEESEHYNLDGLYSLIDKSNKSVDSDASSSVDDEEKSNAGYSSSESDDIMYSSSSDEDVDFVKLQIARARKGLKSKPKNDIAIASDSESEAESHSESGVDGESEVADVSTELKPKPRRKSSIKYGRRRSDAVLPELKFEFDNPEQDEVSSVEEFHAAPVDQQEEEDLGEDLGEEVDVDFSSNIPLDTFDFEHQLMDVPRIGEEELNSDAEYEFNEDELIATLAENDDDDGLLDTPTTNTTPKEVSRHNSISSSNVEDFDDDDDDNDPFLKEEEKFLVKEFEDNGFDEEEGDGDDFDLFETEFNTNEPIVKYESNHSSTSDDELINLDFNTNPSKKKNHHSEDFDDNTYLFNYFFSSDNESSSDEIDINMADADELFREGIADDNTTTATPNQNPNQTPSNKSPAEASEDSNYDLHKTLFDNDGFDGYESGESTEEELDLPQPNKKIQSFTKPSEVISNGADPRPPVIGTWVTSNYKPFKVIDGSSVLSLVSPQNNPRKGVIVQSPHIASSEDSAIGLDELLNVELIDDGNIDENDIKIWREFNNDNKKKIPLGAFRNKS</sequence>
<dbReference type="eggNOG" id="ENOG502QQB6">
    <property type="taxonomic scope" value="Eukaryota"/>
</dbReference>